<dbReference type="GO" id="GO:0016787">
    <property type="term" value="F:hydrolase activity"/>
    <property type="evidence" value="ECO:0007669"/>
    <property type="project" value="UniProtKB-KW"/>
</dbReference>
<evidence type="ECO:0000313" key="3">
    <source>
        <dbReference type="Proteomes" id="UP001595704"/>
    </source>
</evidence>
<dbReference type="NCBIfam" id="NF011990">
    <property type="entry name" value="PRK15446.2-6"/>
    <property type="match status" value="1"/>
</dbReference>
<sequence length="380" mass="40467">MNNAIIFENARVVLADDIAYGWVAVHDGVIVETGAGKAPERGEDLNGDYLIPGLVELHTDHLESHYSPRPGVKWNRMGAVMAYDAQIAASGITTVFDSLRAGSDVDGGGFGPELMALGEALQQARDAGLLRCDHLTHLRCEIPSIDVLEAVGAFAARYPVGLMSLMDHTPGQRQFRDIDKYLQYYCGKSGKSVEAVRGEISRKQAVSSDVVPANRRALTALARQLGTPIASHDDTTVDDVSQSVAEGVALAEFPTTLEAAGACREHGVTVMMGAPNLVRGGSHSGNIAAADLARAGLLDIFSSDYVPASLLMAAFHLPEAAPNISLPQAIATVTRNPARVTGLHDRGEIRTGLRGDLARVTMMGETPVVRQVWRGGRRIS</sequence>
<accession>A0ABV7UL27</accession>
<dbReference type="PANTHER" id="PTHR43135">
    <property type="entry name" value="ALPHA-D-RIBOSE 1-METHYLPHOSPHONATE 5-TRIPHOSPHATE DIPHOSPHATASE"/>
    <property type="match status" value="1"/>
</dbReference>
<protein>
    <submittedName>
        <fullName evidence="2">Alpha-D-ribose 1-methylphosphonate 5-triphosphate diphosphatase</fullName>
        <ecNumber evidence="2">3.6.1.63</ecNumber>
    </submittedName>
</protein>
<evidence type="ECO:0000313" key="2">
    <source>
        <dbReference type="EMBL" id="MFC3639409.1"/>
    </source>
</evidence>
<dbReference type="NCBIfam" id="TIGR02318">
    <property type="entry name" value="phosphono_phnM"/>
    <property type="match status" value="1"/>
</dbReference>
<dbReference type="EMBL" id="JBHRYC010000093">
    <property type="protein sequence ID" value="MFC3639409.1"/>
    <property type="molecule type" value="Genomic_DNA"/>
</dbReference>
<name>A0ABV7UL27_9HYPH</name>
<gene>
    <name evidence="2" type="ORF">ACFONL_18895</name>
</gene>
<comment type="caution">
    <text evidence="2">The sequence shown here is derived from an EMBL/GenBank/DDBJ whole genome shotgun (WGS) entry which is preliminary data.</text>
</comment>
<reference evidence="3" key="1">
    <citation type="journal article" date="2019" name="Int. J. Syst. Evol. Microbiol.">
        <title>The Global Catalogue of Microorganisms (GCM) 10K type strain sequencing project: providing services to taxonomists for standard genome sequencing and annotation.</title>
        <authorList>
            <consortium name="The Broad Institute Genomics Platform"/>
            <consortium name="The Broad Institute Genome Sequencing Center for Infectious Disease"/>
            <person name="Wu L."/>
            <person name="Ma J."/>
        </authorList>
    </citation>
    <scope>NUCLEOTIDE SEQUENCE [LARGE SCALE GENOMIC DNA]</scope>
    <source>
        <strain evidence="3">KCTC 42282</strain>
    </source>
</reference>
<dbReference type="NCBIfam" id="NF011983">
    <property type="entry name" value="PRK15446.1-4"/>
    <property type="match status" value="1"/>
</dbReference>
<dbReference type="InterPro" id="IPR051781">
    <property type="entry name" value="Metallo-dep_Hydrolase"/>
</dbReference>
<dbReference type="NCBIfam" id="NF011984">
    <property type="entry name" value="PRK15446.1-5"/>
    <property type="match status" value="1"/>
</dbReference>
<dbReference type="RefSeq" id="WP_191319280.1">
    <property type="nucleotide sequence ID" value="NZ_BNCG01000007.1"/>
</dbReference>
<evidence type="ECO:0000259" key="1">
    <source>
        <dbReference type="Pfam" id="PF07969"/>
    </source>
</evidence>
<dbReference type="SUPFAM" id="SSF51338">
    <property type="entry name" value="Composite domain of metallo-dependent hydrolases"/>
    <property type="match status" value="1"/>
</dbReference>
<dbReference type="InterPro" id="IPR032466">
    <property type="entry name" value="Metal_Hydrolase"/>
</dbReference>
<proteinExistence type="predicted"/>
<dbReference type="Proteomes" id="UP001595704">
    <property type="component" value="Unassembled WGS sequence"/>
</dbReference>
<dbReference type="Gene3D" id="3.20.20.140">
    <property type="entry name" value="Metal-dependent hydrolases"/>
    <property type="match status" value="1"/>
</dbReference>
<dbReference type="EC" id="3.6.1.63" evidence="2"/>
<organism evidence="2 3">
    <name type="scientific">Camelimonas fluminis</name>
    <dbReference type="NCBI Taxonomy" id="1576911"/>
    <lineage>
        <taxon>Bacteria</taxon>
        <taxon>Pseudomonadati</taxon>
        <taxon>Pseudomonadota</taxon>
        <taxon>Alphaproteobacteria</taxon>
        <taxon>Hyphomicrobiales</taxon>
        <taxon>Chelatococcaceae</taxon>
        <taxon>Camelimonas</taxon>
    </lineage>
</organism>
<dbReference type="InterPro" id="IPR013108">
    <property type="entry name" value="Amidohydro_3"/>
</dbReference>
<keyword evidence="2" id="KW-0378">Hydrolase</keyword>
<dbReference type="InterPro" id="IPR011059">
    <property type="entry name" value="Metal-dep_hydrolase_composite"/>
</dbReference>
<dbReference type="NCBIfam" id="NF011987">
    <property type="entry name" value="PRK15446.2-3"/>
    <property type="match status" value="1"/>
</dbReference>
<feature type="domain" description="Amidohydrolase 3" evidence="1">
    <location>
        <begin position="229"/>
        <end position="359"/>
    </location>
</feature>
<dbReference type="Pfam" id="PF07969">
    <property type="entry name" value="Amidohydro_3"/>
    <property type="match status" value="1"/>
</dbReference>
<dbReference type="SUPFAM" id="SSF51556">
    <property type="entry name" value="Metallo-dependent hydrolases"/>
    <property type="match status" value="1"/>
</dbReference>
<keyword evidence="3" id="KW-1185">Reference proteome</keyword>
<dbReference type="PANTHER" id="PTHR43135:SF3">
    <property type="entry name" value="ALPHA-D-RIBOSE 1-METHYLPHOSPHONATE 5-TRIPHOSPHATE DIPHOSPHATASE"/>
    <property type="match status" value="1"/>
</dbReference>
<dbReference type="InterPro" id="IPR012696">
    <property type="entry name" value="PhnM"/>
</dbReference>
<dbReference type="PIRSF" id="PIRSF038971">
    <property type="entry name" value="PhnM"/>
    <property type="match status" value="1"/>
</dbReference>
<dbReference type="CDD" id="cd01306">
    <property type="entry name" value="PhnM"/>
    <property type="match status" value="1"/>
</dbReference>